<dbReference type="EMBL" id="JAFNEN010000114">
    <property type="protein sequence ID" value="KAG8193836.1"/>
    <property type="molecule type" value="Genomic_DNA"/>
</dbReference>
<evidence type="ECO:0000313" key="1">
    <source>
        <dbReference type="EMBL" id="KAG8193836.1"/>
    </source>
</evidence>
<organism evidence="1 2">
    <name type="scientific">Oedothorax gibbosus</name>
    <dbReference type="NCBI Taxonomy" id="931172"/>
    <lineage>
        <taxon>Eukaryota</taxon>
        <taxon>Metazoa</taxon>
        <taxon>Ecdysozoa</taxon>
        <taxon>Arthropoda</taxon>
        <taxon>Chelicerata</taxon>
        <taxon>Arachnida</taxon>
        <taxon>Araneae</taxon>
        <taxon>Araneomorphae</taxon>
        <taxon>Entelegynae</taxon>
        <taxon>Araneoidea</taxon>
        <taxon>Linyphiidae</taxon>
        <taxon>Erigoninae</taxon>
        <taxon>Oedothorax</taxon>
    </lineage>
</organism>
<keyword evidence="2" id="KW-1185">Reference proteome</keyword>
<accession>A0AAV6VBU5</accession>
<comment type="caution">
    <text evidence="1">The sequence shown here is derived from an EMBL/GenBank/DDBJ whole genome shotgun (WGS) entry which is preliminary data.</text>
</comment>
<evidence type="ECO:0000313" key="2">
    <source>
        <dbReference type="Proteomes" id="UP000827092"/>
    </source>
</evidence>
<proteinExistence type="predicted"/>
<gene>
    <name evidence="1" type="ORF">JTE90_029568</name>
</gene>
<name>A0AAV6VBU5_9ARAC</name>
<sequence length="106" mass="12068">MVNVSGEIDILTLVQNVCTSPVSAASNRNTFYKKYLKDKTMEGIFRLKNTNVPSALRCKSFFVHPLEGILLIATVEYNIWDAVVVKRAISFYEWEHDWGHSGFGCH</sequence>
<reference evidence="1 2" key="1">
    <citation type="journal article" date="2022" name="Nat. Ecol. Evol.">
        <title>A masculinizing supergene underlies an exaggerated male reproductive morph in a spider.</title>
        <authorList>
            <person name="Hendrickx F."/>
            <person name="De Corte Z."/>
            <person name="Sonet G."/>
            <person name="Van Belleghem S.M."/>
            <person name="Kostlbacher S."/>
            <person name="Vangestel C."/>
        </authorList>
    </citation>
    <scope>NUCLEOTIDE SEQUENCE [LARGE SCALE GENOMIC DNA]</scope>
    <source>
        <strain evidence="1">W744_W776</strain>
    </source>
</reference>
<dbReference type="Proteomes" id="UP000827092">
    <property type="component" value="Unassembled WGS sequence"/>
</dbReference>
<protein>
    <submittedName>
        <fullName evidence="1">Uncharacterized protein</fullName>
    </submittedName>
</protein>
<dbReference type="AlphaFoldDB" id="A0AAV6VBU5"/>